<proteinExistence type="predicted"/>
<reference evidence="1 2" key="1">
    <citation type="journal article" date="2016" name="BMC Genomics">
        <title>Genome sequencing and secondary metabolism of the postharvest pathogen Penicillium griseofulvum.</title>
        <authorList>
            <person name="Banani H."/>
            <person name="Marcet-Houben M."/>
            <person name="Ballester A.R."/>
            <person name="Abbruscato P."/>
            <person name="Gonzalez-Candelas L."/>
            <person name="Gabaldon T."/>
            <person name="Spadaro D."/>
        </authorList>
    </citation>
    <scope>NUCLEOTIDE SEQUENCE [LARGE SCALE GENOMIC DNA]</scope>
    <source>
        <strain evidence="1 2">PG3</strain>
    </source>
</reference>
<comment type="caution">
    <text evidence="1">The sequence shown here is derived from an EMBL/GenBank/DDBJ whole genome shotgun (WGS) entry which is preliminary data.</text>
</comment>
<dbReference type="EMBL" id="LHQR01000015">
    <property type="protein sequence ID" value="KXG52943.1"/>
    <property type="molecule type" value="Genomic_DNA"/>
</dbReference>
<dbReference type="RefSeq" id="XP_040651478.1">
    <property type="nucleotide sequence ID" value="XM_040795912.1"/>
</dbReference>
<dbReference type="OrthoDB" id="3515175at2759"/>
<sequence length="78" mass="8730">MKCYEQLQQQLEEVPDSLGPSEAEAHILRVAYAKRTHLNWVVFRNLAPGMVGKAAVSNELWGASALSMRVDKFKLEGD</sequence>
<dbReference type="STRING" id="5078.A0A135LVE6"/>
<protein>
    <submittedName>
        <fullName evidence="1">Uncharacterized protein</fullName>
    </submittedName>
</protein>
<keyword evidence="2" id="KW-1185">Reference proteome</keyword>
<evidence type="ECO:0000313" key="1">
    <source>
        <dbReference type="EMBL" id="KXG52943.1"/>
    </source>
</evidence>
<gene>
    <name evidence="1" type="ORF">PGRI_081980</name>
</gene>
<organism evidence="1 2">
    <name type="scientific">Penicillium patulum</name>
    <name type="common">Penicillium griseofulvum</name>
    <dbReference type="NCBI Taxonomy" id="5078"/>
    <lineage>
        <taxon>Eukaryota</taxon>
        <taxon>Fungi</taxon>
        <taxon>Dikarya</taxon>
        <taxon>Ascomycota</taxon>
        <taxon>Pezizomycotina</taxon>
        <taxon>Eurotiomycetes</taxon>
        <taxon>Eurotiomycetidae</taxon>
        <taxon>Eurotiales</taxon>
        <taxon>Aspergillaceae</taxon>
        <taxon>Penicillium</taxon>
    </lineage>
</organism>
<dbReference type="AlphaFoldDB" id="A0A135LVE6"/>
<name>A0A135LVE6_PENPA</name>
<accession>A0A135LVE6</accession>
<dbReference type="GeneID" id="63711212"/>
<dbReference type="Proteomes" id="UP000070168">
    <property type="component" value="Unassembled WGS sequence"/>
</dbReference>
<evidence type="ECO:0000313" key="2">
    <source>
        <dbReference type="Proteomes" id="UP000070168"/>
    </source>
</evidence>